<evidence type="ECO:0000256" key="5">
    <source>
        <dbReference type="ARBA" id="ARBA00022898"/>
    </source>
</evidence>
<evidence type="ECO:0000313" key="9">
    <source>
        <dbReference type="EMBL" id="CEM00960.1"/>
    </source>
</evidence>
<reference evidence="9 10" key="1">
    <citation type="submission" date="2014-11" db="EMBL/GenBank/DDBJ databases">
        <authorList>
            <person name="Zhu J."/>
            <person name="Qi W."/>
            <person name="Song R."/>
        </authorList>
    </citation>
    <scope>NUCLEOTIDE SEQUENCE [LARGE SCALE GENOMIC DNA]</scope>
</reference>
<feature type="region of interest" description="Disordered" evidence="7">
    <location>
        <begin position="50"/>
        <end position="99"/>
    </location>
</feature>
<dbReference type="Proteomes" id="UP000041254">
    <property type="component" value="Unassembled WGS sequence"/>
</dbReference>
<keyword evidence="5" id="KW-0663">Pyridoxal phosphate</keyword>
<dbReference type="VEuPathDB" id="CryptoDB:Vbra_20765"/>
<keyword evidence="6" id="KW-0198">Cysteine biosynthesis</keyword>
<dbReference type="EMBL" id="CDMY01000303">
    <property type="protein sequence ID" value="CEM00960.1"/>
    <property type="molecule type" value="Genomic_DNA"/>
</dbReference>
<dbReference type="NCBIfam" id="NF007989">
    <property type="entry name" value="PRK10717.1"/>
    <property type="match status" value="1"/>
</dbReference>
<accession>A0A0G4ESU7</accession>
<dbReference type="InterPro" id="IPR001926">
    <property type="entry name" value="TrpB-like_PALP"/>
</dbReference>
<proteinExistence type="inferred from homology"/>
<dbReference type="STRING" id="1169540.A0A0G4ESU7"/>
<evidence type="ECO:0000256" key="6">
    <source>
        <dbReference type="ARBA" id="ARBA00023192"/>
    </source>
</evidence>
<evidence type="ECO:0000256" key="3">
    <source>
        <dbReference type="ARBA" id="ARBA00022605"/>
    </source>
</evidence>
<feature type="region of interest" description="Disordered" evidence="7">
    <location>
        <begin position="1"/>
        <end position="34"/>
    </location>
</feature>
<dbReference type="InterPro" id="IPR050214">
    <property type="entry name" value="Cys_Synth/Cystath_Beta-Synth"/>
</dbReference>
<evidence type="ECO:0000256" key="4">
    <source>
        <dbReference type="ARBA" id="ARBA00022679"/>
    </source>
</evidence>
<evidence type="ECO:0000313" key="10">
    <source>
        <dbReference type="Proteomes" id="UP000041254"/>
    </source>
</evidence>
<organism evidence="9 10">
    <name type="scientific">Vitrella brassicaformis (strain CCMP3155)</name>
    <dbReference type="NCBI Taxonomy" id="1169540"/>
    <lineage>
        <taxon>Eukaryota</taxon>
        <taxon>Sar</taxon>
        <taxon>Alveolata</taxon>
        <taxon>Colpodellida</taxon>
        <taxon>Vitrellaceae</taxon>
        <taxon>Vitrella</taxon>
    </lineage>
</organism>
<evidence type="ECO:0000259" key="8">
    <source>
        <dbReference type="Pfam" id="PF00291"/>
    </source>
</evidence>
<evidence type="ECO:0000256" key="1">
    <source>
        <dbReference type="ARBA" id="ARBA00001933"/>
    </source>
</evidence>
<dbReference type="PhylomeDB" id="A0A0G4ESU7"/>
<dbReference type="SUPFAM" id="SSF53686">
    <property type="entry name" value="Tryptophan synthase beta subunit-like PLP-dependent enzymes"/>
    <property type="match status" value="1"/>
</dbReference>
<feature type="domain" description="Tryptophan synthase beta chain-like PALP" evidence="8">
    <location>
        <begin position="143"/>
        <end position="436"/>
    </location>
</feature>
<name>A0A0G4ESU7_VITBC</name>
<gene>
    <name evidence="9" type="ORF">Vbra_20765</name>
</gene>
<evidence type="ECO:0000256" key="2">
    <source>
        <dbReference type="ARBA" id="ARBA00007103"/>
    </source>
</evidence>
<dbReference type="PROSITE" id="PS00901">
    <property type="entry name" value="CYS_SYNTHASE"/>
    <property type="match status" value="1"/>
</dbReference>
<dbReference type="PANTHER" id="PTHR10314">
    <property type="entry name" value="CYSTATHIONINE BETA-SYNTHASE"/>
    <property type="match status" value="1"/>
</dbReference>
<dbReference type="GO" id="GO:0016740">
    <property type="term" value="F:transferase activity"/>
    <property type="evidence" value="ECO:0007669"/>
    <property type="project" value="UniProtKB-KW"/>
</dbReference>
<protein>
    <recommendedName>
        <fullName evidence="8">Tryptophan synthase beta chain-like PALP domain-containing protein</fullName>
    </recommendedName>
</protein>
<evidence type="ECO:0000256" key="7">
    <source>
        <dbReference type="SAM" id="MobiDB-lite"/>
    </source>
</evidence>
<feature type="compositionally biased region" description="Basic residues" evidence="7">
    <location>
        <begin position="19"/>
        <end position="32"/>
    </location>
</feature>
<comment type="cofactor">
    <cofactor evidence="1">
        <name>pyridoxal 5'-phosphate</name>
        <dbReference type="ChEBI" id="CHEBI:597326"/>
    </cofactor>
</comment>
<dbReference type="InterPro" id="IPR036052">
    <property type="entry name" value="TrpB-like_PALP_sf"/>
</dbReference>
<dbReference type="CDD" id="cd01561">
    <property type="entry name" value="CBS_like"/>
    <property type="match status" value="1"/>
</dbReference>
<dbReference type="OrthoDB" id="10259545at2759"/>
<dbReference type="Gene3D" id="3.40.50.1100">
    <property type="match status" value="2"/>
</dbReference>
<keyword evidence="3" id="KW-0028">Amino-acid biosynthesis</keyword>
<dbReference type="InParanoid" id="A0A0G4ESU7"/>
<comment type="similarity">
    <text evidence="2">Belongs to the cysteine synthase/cystathionine beta-synthase family.</text>
</comment>
<dbReference type="FunFam" id="3.40.50.1100:FF:000016">
    <property type="entry name" value="Cysteine synthase A"/>
    <property type="match status" value="1"/>
</dbReference>
<dbReference type="GO" id="GO:0006535">
    <property type="term" value="P:cysteine biosynthetic process from serine"/>
    <property type="evidence" value="ECO:0007669"/>
    <property type="project" value="InterPro"/>
</dbReference>
<dbReference type="Pfam" id="PF00291">
    <property type="entry name" value="PALP"/>
    <property type="match status" value="1"/>
</dbReference>
<sequence>MMAFGFGFGENTPGEGREGRRRRSSAPRHRRHTELLSRKPLVVRLIEKREDRHRAHQHPTPMMRSGSRGASCLLHHPSGTTPSSLGTPPRRATTHSGHRMQARCFAVRHHTRRESEWRGQMGPPEYTPRRIIKDNVFADFASLVGNTPLVRLNTASLISGCQIYGKCEYANPGGSVKDRPAVYIIRDGEERGLLGKTVGVDTVVEGSAGNTAIGLALMGFTRLYKTVCVIPNTQSPQKKDLLRQLGVQLVEVPPQKVWHPNHFVKLSGRLAERIGGFWANQFDNVANRRAHYETTGPEIWEQMEGRVDAFVSSVGTGGTLAGVGMYLKEKNPRVKICLADVPGAVLHRYYTTGEARAEGSSITENIGQGRVTANLEGFRPDFSFEIPDYESVPMAFQLLEAEGLPMGFSSGVNVAAAIRLAEKLGPNKRIATVLCDTGFRYANKQYNPEFLSAKDIPYPEWLDQHPDPQMEEKLQEAQATQEQIDEAIAMNAHKSTSPDSKV</sequence>
<dbReference type="AlphaFoldDB" id="A0A0G4ESU7"/>
<dbReference type="InterPro" id="IPR001216">
    <property type="entry name" value="P-phosphate_BS"/>
</dbReference>
<keyword evidence="4" id="KW-0808">Transferase</keyword>
<keyword evidence="10" id="KW-1185">Reference proteome</keyword>